<keyword evidence="2" id="KW-1185">Reference proteome</keyword>
<feature type="non-terminal residue" evidence="1">
    <location>
        <position position="132"/>
    </location>
</feature>
<organism evidence="1 2">
    <name type="scientific">Streptomyces reniochalinae</name>
    <dbReference type="NCBI Taxonomy" id="2250578"/>
    <lineage>
        <taxon>Bacteria</taxon>
        <taxon>Bacillati</taxon>
        <taxon>Actinomycetota</taxon>
        <taxon>Actinomycetes</taxon>
        <taxon>Kitasatosporales</taxon>
        <taxon>Streptomycetaceae</taxon>
        <taxon>Streptomyces</taxon>
    </lineage>
</organism>
<name>A0A367FA05_9ACTN</name>
<proteinExistence type="predicted"/>
<accession>A0A367FA05</accession>
<dbReference type="Proteomes" id="UP000253507">
    <property type="component" value="Unassembled WGS sequence"/>
</dbReference>
<sequence length="132" mass="13929">MEVSAHPVLTSAIEDIVEQHPGRPEATVTGSLQRDQGDLRQMLTSAAQLWAHGTDVTWPTSTPSVSTLVLPGDDAQIDCAPTETQSIPVADSEPVVFALSAKSESALRVQAGRLGEFLEARPEVDVRSAAGV</sequence>
<comment type="caution">
    <text evidence="1">The sequence shown here is derived from an EMBL/GenBank/DDBJ whole genome shotgun (WGS) entry which is preliminary data.</text>
</comment>
<reference evidence="1 2" key="1">
    <citation type="submission" date="2018-06" db="EMBL/GenBank/DDBJ databases">
        <title>Streptomyces reniochalinae sp. nov. and Streptomyces diacarnus sp. nov. from marine sponges.</title>
        <authorList>
            <person name="Li L."/>
        </authorList>
    </citation>
    <scope>NUCLEOTIDE SEQUENCE [LARGE SCALE GENOMIC DNA]</scope>
    <source>
        <strain evidence="1 2">LHW50302</strain>
    </source>
</reference>
<dbReference type="Gene3D" id="3.40.366.10">
    <property type="entry name" value="Malonyl-Coenzyme A Acyl Carrier Protein, domain 2"/>
    <property type="match status" value="1"/>
</dbReference>
<dbReference type="EMBL" id="QOIM01000002">
    <property type="protein sequence ID" value="RCG27184.1"/>
    <property type="molecule type" value="Genomic_DNA"/>
</dbReference>
<gene>
    <name evidence="1" type="ORF">DQ392_00005</name>
</gene>
<evidence type="ECO:0000313" key="1">
    <source>
        <dbReference type="EMBL" id="RCG27184.1"/>
    </source>
</evidence>
<protein>
    <submittedName>
        <fullName evidence="1">Uncharacterized protein</fullName>
    </submittedName>
</protein>
<dbReference type="GO" id="GO:0016740">
    <property type="term" value="F:transferase activity"/>
    <property type="evidence" value="ECO:0007669"/>
    <property type="project" value="InterPro"/>
</dbReference>
<dbReference type="Gene3D" id="3.30.70.3290">
    <property type="match status" value="2"/>
</dbReference>
<evidence type="ECO:0000313" key="2">
    <source>
        <dbReference type="Proteomes" id="UP000253507"/>
    </source>
</evidence>
<dbReference type="InterPro" id="IPR001227">
    <property type="entry name" value="Ac_transferase_dom_sf"/>
</dbReference>
<dbReference type="AlphaFoldDB" id="A0A367FA05"/>